<dbReference type="Pfam" id="PF20130">
    <property type="entry name" value="DUF6520"/>
    <property type="match status" value="1"/>
</dbReference>
<evidence type="ECO:0000313" key="3">
    <source>
        <dbReference type="Proteomes" id="UP000307602"/>
    </source>
</evidence>
<comment type="caution">
    <text evidence="2">The sequence shown here is derived from an EMBL/GenBank/DDBJ whole genome shotgun (WGS) entry which is preliminary data.</text>
</comment>
<accession>A0A4S1E0J5</accession>
<dbReference type="Proteomes" id="UP000307602">
    <property type="component" value="Unassembled WGS sequence"/>
</dbReference>
<sequence length="100" mass="11224">MRTIFFRTVLPAFALMIAITASLAFASDQNDMADEDATVNTAYDRDPIELYCIIPYPVNCSNVKETPSAPLCTINNGTTQVYQRTHTVFECTVVLWEKQP</sequence>
<keyword evidence="1" id="KW-0732">Signal</keyword>
<reference evidence="2 3" key="1">
    <citation type="submission" date="2019-04" db="EMBL/GenBank/DDBJ databases">
        <authorList>
            <person name="Liu A."/>
        </authorList>
    </citation>
    <scope>NUCLEOTIDE SEQUENCE [LARGE SCALE GENOMIC DNA]</scope>
    <source>
        <strain evidence="2 3">RZ03</strain>
    </source>
</reference>
<evidence type="ECO:0000313" key="2">
    <source>
        <dbReference type="EMBL" id="TGV04057.1"/>
    </source>
</evidence>
<proteinExistence type="predicted"/>
<dbReference type="RefSeq" id="WP_135875921.1">
    <property type="nucleotide sequence ID" value="NZ_SRSO01000004.1"/>
</dbReference>
<organism evidence="2 3">
    <name type="scientific">Flavivirga rizhaonensis</name>
    <dbReference type="NCBI Taxonomy" id="2559571"/>
    <lineage>
        <taxon>Bacteria</taxon>
        <taxon>Pseudomonadati</taxon>
        <taxon>Bacteroidota</taxon>
        <taxon>Flavobacteriia</taxon>
        <taxon>Flavobacteriales</taxon>
        <taxon>Flavobacteriaceae</taxon>
        <taxon>Flavivirga</taxon>
    </lineage>
</organism>
<gene>
    <name evidence="2" type="ORF">EM932_04475</name>
</gene>
<dbReference type="EMBL" id="SRSO01000004">
    <property type="protein sequence ID" value="TGV04057.1"/>
    <property type="molecule type" value="Genomic_DNA"/>
</dbReference>
<evidence type="ECO:0000256" key="1">
    <source>
        <dbReference type="SAM" id="SignalP"/>
    </source>
</evidence>
<name>A0A4S1E0J5_9FLAO</name>
<dbReference type="AlphaFoldDB" id="A0A4S1E0J5"/>
<dbReference type="InterPro" id="IPR045391">
    <property type="entry name" value="DUF6520"/>
</dbReference>
<keyword evidence="3" id="KW-1185">Reference proteome</keyword>
<feature type="chain" id="PRO_5020237610" evidence="1">
    <location>
        <begin position="27"/>
        <end position="100"/>
    </location>
</feature>
<protein>
    <submittedName>
        <fullName evidence="2">Uncharacterized protein</fullName>
    </submittedName>
</protein>
<dbReference type="OrthoDB" id="1179119at2"/>
<feature type="signal peptide" evidence="1">
    <location>
        <begin position="1"/>
        <end position="26"/>
    </location>
</feature>